<reference evidence="2" key="1">
    <citation type="journal article" date="2020" name="Nature">
        <title>Giant virus diversity and host interactions through global metagenomics.</title>
        <authorList>
            <person name="Schulz F."/>
            <person name="Roux S."/>
            <person name="Paez-Espino D."/>
            <person name="Jungbluth S."/>
            <person name="Walsh D.A."/>
            <person name="Denef V.J."/>
            <person name="McMahon K.D."/>
            <person name="Konstantinidis K.T."/>
            <person name="Eloe-Fadrosh E.A."/>
            <person name="Kyrpides N.C."/>
            <person name="Woyke T."/>
        </authorList>
    </citation>
    <scope>NUCLEOTIDE SEQUENCE</scope>
    <source>
        <strain evidence="2">GVMAG-M-3300023184-186</strain>
    </source>
</reference>
<feature type="compositionally biased region" description="Basic and acidic residues" evidence="1">
    <location>
        <begin position="36"/>
        <end position="84"/>
    </location>
</feature>
<accession>A0A6C0I0S4</accession>
<evidence type="ECO:0000256" key="1">
    <source>
        <dbReference type="SAM" id="MobiDB-lite"/>
    </source>
</evidence>
<dbReference type="AlphaFoldDB" id="A0A6C0I0S4"/>
<name>A0A6C0I0S4_9ZZZZ</name>
<feature type="region of interest" description="Disordered" evidence="1">
    <location>
        <begin position="36"/>
        <end position="87"/>
    </location>
</feature>
<feature type="region of interest" description="Disordered" evidence="1">
    <location>
        <begin position="1"/>
        <end position="24"/>
    </location>
</feature>
<dbReference type="EMBL" id="MN740067">
    <property type="protein sequence ID" value="QHT86379.1"/>
    <property type="molecule type" value="Genomic_DNA"/>
</dbReference>
<sequence>MAEEDKLTIKLPKKASRVKPSNAEESKKIKIVLSKSETKAEPTVKSETKAESTVKSETKAEPTVKSEIKAESATKSEIKAEPATKSEISMASSLVQLKEHCKQLGIKGISKKNKTELLEIIKNHN</sequence>
<evidence type="ECO:0008006" key="3">
    <source>
        <dbReference type="Google" id="ProtNLM"/>
    </source>
</evidence>
<organism evidence="2">
    <name type="scientific">viral metagenome</name>
    <dbReference type="NCBI Taxonomy" id="1070528"/>
    <lineage>
        <taxon>unclassified sequences</taxon>
        <taxon>metagenomes</taxon>
        <taxon>organismal metagenomes</taxon>
    </lineage>
</organism>
<evidence type="ECO:0000313" key="2">
    <source>
        <dbReference type="EMBL" id="QHT86379.1"/>
    </source>
</evidence>
<protein>
    <recommendedName>
        <fullName evidence="3">Rho termination factor N-terminal domain-containing protein</fullName>
    </recommendedName>
</protein>
<proteinExistence type="predicted"/>